<keyword evidence="1" id="KW-1133">Transmembrane helix</keyword>
<proteinExistence type="predicted"/>
<protein>
    <submittedName>
        <fullName evidence="3">Uncharacterized protein</fullName>
    </submittedName>
</protein>
<name>A0A915HML1_ROMCU</name>
<evidence type="ECO:0000313" key="3">
    <source>
        <dbReference type="WBParaSite" id="nRc.2.0.1.t02582-RA"/>
    </source>
</evidence>
<keyword evidence="1" id="KW-0472">Membrane</keyword>
<dbReference type="Proteomes" id="UP000887565">
    <property type="component" value="Unplaced"/>
</dbReference>
<dbReference type="WBParaSite" id="nRc.2.0.1.t02582-RA">
    <property type="protein sequence ID" value="nRc.2.0.1.t02582-RA"/>
    <property type="gene ID" value="nRc.2.0.1.g02582"/>
</dbReference>
<keyword evidence="2" id="KW-1185">Reference proteome</keyword>
<keyword evidence="1" id="KW-0812">Transmembrane</keyword>
<evidence type="ECO:0000256" key="1">
    <source>
        <dbReference type="SAM" id="Phobius"/>
    </source>
</evidence>
<accession>A0A915HML1</accession>
<organism evidence="2 3">
    <name type="scientific">Romanomermis culicivorax</name>
    <name type="common">Nematode worm</name>
    <dbReference type="NCBI Taxonomy" id="13658"/>
    <lineage>
        <taxon>Eukaryota</taxon>
        <taxon>Metazoa</taxon>
        <taxon>Ecdysozoa</taxon>
        <taxon>Nematoda</taxon>
        <taxon>Enoplea</taxon>
        <taxon>Dorylaimia</taxon>
        <taxon>Mermithida</taxon>
        <taxon>Mermithoidea</taxon>
        <taxon>Mermithidae</taxon>
        <taxon>Romanomermis</taxon>
    </lineage>
</organism>
<evidence type="ECO:0000313" key="2">
    <source>
        <dbReference type="Proteomes" id="UP000887565"/>
    </source>
</evidence>
<sequence>MLVGQNSRLSERANCMSVSAWWVVLNFLIMAVERYWLLAREVEDQAPGPVDFAKDANLG</sequence>
<reference evidence="3" key="1">
    <citation type="submission" date="2022-11" db="UniProtKB">
        <authorList>
            <consortium name="WormBaseParasite"/>
        </authorList>
    </citation>
    <scope>IDENTIFICATION</scope>
</reference>
<dbReference type="AlphaFoldDB" id="A0A915HML1"/>
<feature type="transmembrane region" description="Helical" evidence="1">
    <location>
        <begin position="20"/>
        <end position="37"/>
    </location>
</feature>